<evidence type="ECO:0000313" key="4">
    <source>
        <dbReference type="Proteomes" id="UP000186817"/>
    </source>
</evidence>
<reference evidence="3 4" key="1">
    <citation type="submission" date="2016-02" db="EMBL/GenBank/DDBJ databases">
        <title>Genome analysis of coral dinoflagellate symbionts highlights evolutionary adaptations to a symbiotic lifestyle.</title>
        <authorList>
            <person name="Aranda M."/>
            <person name="Li Y."/>
            <person name="Liew Y.J."/>
            <person name="Baumgarten S."/>
            <person name="Simakov O."/>
            <person name="Wilson M."/>
            <person name="Piel J."/>
            <person name="Ashoor H."/>
            <person name="Bougouffa S."/>
            <person name="Bajic V.B."/>
            <person name="Ryu T."/>
            <person name="Ravasi T."/>
            <person name="Bayer T."/>
            <person name="Micklem G."/>
            <person name="Kim H."/>
            <person name="Bhak J."/>
            <person name="Lajeunesse T.C."/>
            <person name="Voolstra C.R."/>
        </authorList>
    </citation>
    <scope>NUCLEOTIDE SEQUENCE [LARGE SCALE GENOMIC DNA]</scope>
    <source>
        <strain evidence="3 4">CCMP2467</strain>
    </source>
</reference>
<keyword evidence="4" id="KW-1185">Reference proteome</keyword>
<dbReference type="Proteomes" id="UP000186817">
    <property type="component" value="Unassembled WGS sequence"/>
</dbReference>
<sequence length="547" mass="59748">MSDAETVAPTEAPLDHDSVGDDLNPATIPPESDVASEPACNAEEACSLDPQQAVFPLDLQPAENDAQDAYPQHGDQDLLQMTYLQMTTNETVIHLTRMISDRAKFAHALNAHHYTRDTAGKFLLLLHEAFACSSFAFALRVDSAAASWAELILEEVRGVAREEQDDLRVYLEADNLPQIQANELRRSMSEDLPLLVFGPLSAFLATLLRGRLLVALTAVLAFAVPVIASLGILRRRDELLEGVEVRWSDGGVADLSAACAHAMEERWRFKRQRFELLSPTFSQVMACMPLEVSVAERGRFLESVDIAHQPFTVGDGADGHFYSKAARVQAWREASDLELSDALQTVFDNTFPFELEEYTAPGPTGKLAAIGKGRQGYTVDITTPTRSRPWQFAVSLAVVAPLLKGAFSAVVNSEQGCAQSSLRSHGEAWHEHDDLQIFAAGCTHLASRGDKVPSVAVKRPTSTTRAAVQDRSDNGNVIIFDEMGELGAKQDLAMDLKLKVSALSFRVIHDWKRMGGRRWSLIGVSLILGGLVLAYIVTVGLPKFGGL</sequence>
<accession>A0A1Q9CKM3</accession>
<evidence type="ECO:0000313" key="3">
    <source>
        <dbReference type="EMBL" id="OLP83474.1"/>
    </source>
</evidence>
<gene>
    <name evidence="3" type="ORF">AK812_SmicGene35745</name>
</gene>
<dbReference type="AlphaFoldDB" id="A0A1Q9CKM3"/>
<evidence type="ECO:0000256" key="1">
    <source>
        <dbReference type="SAM" id="MobiDB-lite"/>
    </source>
</evidence>
<proteinExistence type="predicted"/>
<protein>
    <submittedName>
        <fullName evidence="3">Uncharacterized protein</fullName>
    </submittedName>
</protein>
<comment type="caution">
    <text evidence="3">The sequence shown here is derived from an EMBL/GenBank/DDBJ whole genome shotgun (WGS) entry which is preliminary data.</text>
</comment>
<keyword evidence="2" id="KW-0472">Membrane</keyword>
<feature type="transmembrane region" description="Helical" evidence="2">
    <location>
        <begin position="519"/>
        <end position="541"/>
    </location>
</feature>
<dbReference type="OrthoDB" id="426744at2759"/>
<feature type="transmembrane region" description="Helical" evidence="2">
    <location>
        <begin position="214"/>
        <end position="233"/>
    </location>
</feature>
<name>A0A1Q9CKM3_SYMMI</name>
<organism evidence="3 4">
    <name type="scientific">Symbiodinium microadriaticum</name>
    <name type="common">Dinoflagellate</name>
    <name type="synonym">Zooxanthella microadriatica</name>
    <dbReference type="NCBI Taxonomy" id="2951"/>
    <lineage>
        <taxon>Eukaryota</taxon>
        <taxon>Sar</taxon>
        <taxon>Alveolata</taxon>
        <taxon>Dinophyceae</taxon>
        <taxon>Suessiales</taxon>
        <taxon>Symbiodiniaceae</taxon>
        <taxon>Symbiodinium</taxon>
    </lineage>
</organism>
<keyword evidence="2" id="KW-0812">Transmembrane</keyword>
<dbReference type="EMBL" id="LSRX01001113">
    <property type="protein sequence ID" value="OLP83474.1"/>
    <property type="molecule type" value="Genomic_DNA"/>
</dbReference>
<keyword evidence="2" id="KW-1133">Transmembrane helix</keyword>
<feature type="region of interest" description="Disordered" evidence="1">
    <location>
        <begin position="1"/>
        <end position="41"/>
    </location>
</feature>
<evidence type="ECO:0000256" key="2">
    <source>
        <dbReference type="SAM" id="Phobius"/>
    </source>
</evidence>